<gene>
    <name evidence="3" type="ORF">KIMC2_16250</name>
</gene>
<name>A0AAU9DTG5_9LACO</name>
<dbReference type="Proteomes" id="UP001321804">
    <property type="component" value="Chromosome"/>
</dbReference>
<dbReference type="AlphaFoldDB" id="A0AAU9DTG5"/>
<protein>
    <submittedName>
        <fullName evidence="3">PTS N-acetylglucosamine transporter subunit IIBC</fullName>
    </submittedName>
</protein>
<dbReference type="Pfam" id="PF03610">
    <property type="entry name" value="EIIA-man"/>
    <property type="match status" value="1"/>
</dbReference>
<evidence type="ECO:0000259" key="2">
    <source>
        <dbReference type="PROSITE" id="PS51096"/>
    </source>
</evidence>
<dbReference type="GO" id="GO:0016740">
    <property type="term" value="F:transferase activity"/>
    <property type="evidence" value="ECO:0007669"/>
    <property type="project" value="UniProtKB-KW"/>
</dbReference>
<feature type="domain" description="PTS EIIA type-4" evidence="2">
    <location>
        <begin position="2"/>
        <end position="123"/>
    </location>
</feature>
<dbReference type="InterPro" id="IPR004701">
    <property type="entry name" value="PTS_EIIA_man-typ"/>
</dbReference>
<dbReference type="GO" id="GO:0009401">
    <property type="term" value="P:phosphoenolpyruvate-dependent sugar phosphotransferase system"/>
    <property type="evidence" value="ECO:0007669"/>
    <property type="project" value="InterPro"/>
</dbReference>
<dbReference type="PROSITE" id="PS51096">
    <property type="entry name" value="PTS_EIIA_TYPE_4"/>
    <property type="match status" value="1"/>
</dbReference>
<accession>A0AAU9DTG5</accession>
<dbReference type="PANTHER" id="PTHR33799:SF1">
    <property type="entry name" value="PTS SYSTEM MANNOSE-SPECIFIC EIIAB COMPONENT-RELATED"/>
    <property type="match status" value="1"/>
</dbReference>
<sequence length="139" mass="15755">MKRHYVIASHTKLAAGMADTLKFFVTKDIDLIVLTAYVDNKPIDAQVKNIFSNISAEDEIIILTDIMGGSVNQQFFSYIYRPHTHVISGVNLPLVMAIVMEPTDDYLIPERIRQIIDEAKQQLVYVNDRAQENAGDEDE</sequence>
<keyword evidence="1" id="KW-0808">Transferase</keyword>
<dbReference type="InterPro" id="IPR036662">
    <property type="entry name" value="PTS_EIIA_man-typ_sf"/>
</dbReference>
<evidence type="ECO:0000313" key="3">
    <source>
        <dbReference type="EMBL" id="BDR57063.1"/>
    </source>
</evidence>
<dbReference type="RefSeq" id="WP_317695804.1">
    <property type="nucleotide sequence ID" value="NZ_AP026801.1"/>
</dbReference>
<proteinExistence type="predicted"/>
<dbReference type="EMBL" id="AP026801">
    <property type="protein sequence ID" value="BDR57063.1"/>
    <property type="molecule type" value="Genomic_DNA"/>
</dbReference>
<dbReference type="KEGG" id="xak:KIMC2_16250"/>
<dbReference type="Gene3D" id="3.40.50.510">
    <property type="entry name" value="Phosphotransferase system, mannose-type IIA component"/>
    <property type="match status" value="1"/>
</dbReference>
<evidence type="ECO:0000256" key="1">
    <source>
        <dbReference type="ARBA" id="ARBA00022679"/>
    </source>
</evidence>
<dbReference type="PANTHER" id="PTHR33799">
    <property type="entry name" value="PTS PERMEASE-RELATED-RELATED"/>
    <property type="match status" value="1"/>
</dbReference>
<dbReference type="SUPFAM" id="SSF53062">
    <property type="entry name" value="PTS system fructose IIA component-like"/>
    <property type="match status" value="1"/>
</dbReference>
<dbReference type="InterPro" id="IPR051471">
    <property type="entry name" value="Bacterial_PTS_sugar_comp"/>
</dbReference>
<dbReference type="GO" id="GO:0016020">
    <property type="term" value="C:membrane"/>
    <property type="evidence" value="ECO:0007669"/>
    <property type="project" value="InterPro"/>
</dbReference>
<keyword evidence="4" id="KW-1185">Reference proteome</keyword>
<reference evidence="3 4" key="1">
    <citation type="journal article" date="2023" name="Microbiol. Spectr.">
        <title>Symbiosis of Carpenter Bees with Uncharacterized Lactic Acid Bacteria Showing NAD Auxotrophy.</title>
        <authorList>
            <person name="Kawasaki S."/>
            <person name="Ozawa K."/>
            <person name="Mori T."/>
            <person name="Yamamoto A."/>
            <person name="Ito M."/>
            <person name="Ohkuma M."/>
            <person name="Sakamoto M."/>
            <person name="Matsutani M."/>
        </authorList>
    </citation>
    <scope>NUCLEOTIDE SEQUENCE [LARGE SCALE GENOMIC DNA]</scope>
    <source>
        <strain evidence="3 4">KimC2</strain>
    </source>
</reference>
<evidence type="ECO:0000313" key="4">
    <source>
        <dbReference type="Proteomes" id="UP001321804"/>
    </source>
</evidence>
<organism evidence="3 4">
    <name type="scientific">Xylocopilactobacillus apis</name>
    <dbReference type="NCBI Taxonomy" id="2932183"/>
    <lineage>
        <taxon>Bacteria</taxon>
        <taxon>Bacillati</taxon>
        <taxon>Bacillota</taxon>
        <taxon>Bacilli</taxon>
        <taxon>Lactobacillales</taxon>
        <taxon>Lactobacillaceae</taxon>
        <taxon>Xylocopilactobacillus</taxon>
    </lineage>
</organism>